<name>A0A931BSR9_9HYPH</name>
<keyword evidence="1" id="KW-0812">Transmembrane</keyword>
<evidence type="ECO:0000313" key="2">
    <source>
        <dbReference type="EMBL" id="MBF9232157.1"/>
    </source>
</evidence>
<dbReference type="EMBL" id="JADQDO010000001">
    <property type="protein sequence ID" value="MBF9232157.1"/>
    <property type="molecule type" value="Genomic_DNA"/>
</dbReference>
<organism evidence="2 3">
    <name type="scientific">Microvirga alba</name>
    <dbReference type="NCBI Taxonomy" id="2791025"/>
    <lineage>
        <taxon>Bacteria</taxon>
        <taxon>Pseudomonadati</taxon>
        <taxon>Pseudomonadota</taxon>
        <taxon>Alphaproteobacteria</taxon>
        <taxon>Hyphomicrobiales</taxon>
        <taxon>Methylobacteriaceae</taxon>
        <taxon>Microvirga</taxon>
    </lineage>
</organism>
<keyword evidence="3" id="KW-1185">Reference proteome</keyword>
<dbReference type="AlphaFoldDB" id="A0A931BSR9"/>
<dbReference type="Proteomes" id="UP000599312">
    <property type="component" value="Unassembled WGS sequence"/>
</dbReference>
<evidence type="ECO:0000256" key="1">
    <source>
        <dbReference type="SAM" id="Phobius"/>
    </source>
</evidence>
<keyword evidence="1" id="KW-1133">Transmembrane helix</keyword>
<proteinExistence type="predicted"/>
<keyword evidence="1" id="KW-0472">Membrane</keyword>
<sequence>MRLETRLVEQPVDEHVIRLEVPQNNPANDRLARVLNWAAPAAALVMITGTIIATMVGQR</sequence>
<accession>A0A931BSR9</accession>
<protein>
    <submittedName>
        <fullName evidence="2">Uncharacterized protein</fullName>
    </submittedName>
</protein>
<evidence type="ECO:0000313" key="3">
    <source>
        <dbReference type="Proteomes" id="UP000599312"/>
    </source>
</evidence>
<comment type="caution">
    <text evidence="2">The sequence shown here is derived from an EMBL/GenBank/DDBJ whole genome shotgun (WGS) entry which is preliminary data.</text>
</comment>
<dbReference type="RefSeq" id="WP_196270131.1">
    <property type="nucleotide sequence ID" value="NZ_JADQDO010000001.1"/>
</dbReference>
<reference evidence="2" key="1">
    <citation type="submission" date="2020-11" db="EMBL/GenBank/DDBJ databases">
        <authorList>
            <person name="Kim M.K."/>
        </authorList>
    </citation>
    <scope>NUCLEOTIDE SEQUENCE</scope>
    <source>
        <strain evidence="2">BT350</strain>
    </source>
</reference>
<feature type="transmembrane region" description="Helical" evidence="1">
    <location>
        <begin position="34"/>
        <end position="56"/>
    </location>
</feature>
<gene>
    <name evidence="2" type="ORF">I2H38_02065</name>
</gene>